<evidence type="ECO:0000313" key="2">
    <source>
        <dbReference type="EnsemblPlants" id="OB03G18900.1"/>
    </source>
</evidence>
<dbReference type="HOGENOM" id="CLU_2267908_0_0_1"/>
<organism evidence="2">
    <name type="scientific">Oryza brachyantha</name>
    <name type="common">malo sina</name>
    <dbReference type="NCBI Taxonomy" id="4533"/>
    <lineage>
        <taxon>Eukaryota</taxon>
        <taxon>Viridiplantae</taxon>
        <taxon>Streptophyta</taxon>
        <taxon>Embryophyta</taxon>
        <taxon>Tracheophyta</taxon>
        <taxon>Spermatophyta</taxon>
        <taxon>Magnoliopsida</taxon>
        <taxon>Liliopsida</taxon>
        <taxon>Poales</taxon>
        <taxon>Poaceae</taxon>
        <taxon>BOP clade</taxon>
        <taxon>Oryzoideae</taxon>
        <taxon>Oryzeae</taxon>
        <taxon>Oryzinae</taxon>
        <taxon>Oryza</taxon>
    </lineage>
</organism>
<protein>
    <submittedName>
        <fullName evidence="2">Uncharacterized protein</fullName>
    </submittedName>
</protein>
<name>J3LLG4_ORYBR</name>
<reference evidence="2" key="2">
    <citation type="submission" date="2013-04" db="UniProtKB">
        <authorList>
            <consortium name="EnsemblPlants"/>
        </authorList>
    </citation>
    <scope>IDENTIFICATION</scope>
</reference>
<sequence>MATESGLSGQRLLRASAGERRSWVRGRGGAREGAAGALKEADEEESPPAEFSGEDGRRHAARAPTAPEASGSGETPLESVAWLPWAFEMLHRSRPSTCGPGLR</sequence>
<evidence type="ECO:0000256" key="1">
    <source>
        <dbReference type="SAM" id="MobiDB-lite"/>
    </source>
</evidence>
<keyword evidence="3" id="KW-1185">Reference proteome</keyword>
<feature type="region of interest" description="Disordered" evidence="1">
    <location>
        <begin position="1"/>
        <end position="76"/>
    </location>
</feature>
<dbReference type="AlphaFoldDB" id="J3LLG4"/>
<dbReference type="Proteomes" id="UP000006038">
    <property type="component" value="Chromosome 3"/>
</dbReference>
<evidence type="ECO:0000313" key="3">
    <source>
        <dbReference type="Proteomes" id="UP000006038"/>
    </source>
</evidence>
<proteinExistence type="predicted"/>
<dbReference type="Gramene" id="OB03G18900.1">
    <property type="protein sequence ID" value="OB03G18900.1"/>
    <property type="gene ID" value="OB03G18900"/>
</dbReference>
<accession>J3LLG4</accession>
<dbReference type="EnsemblPlants" id="OB03G18900.1">
    <property type="protein sequence ID" value="OB03G18900.1"/>
    <property type="gene ID" value="OB03G18900"/>
</dbReference>
<reference evidence="2" key="1">
    <citation type="journal article" date="2013" name="Nat. Commun.">
        <title>Whole-genome sequencing of Oryza brachyantha reveals mechanisms underlying Oryza genome evolution.</title>
        <authorList>
            <person name="Chen J."/>
            <person name="Huang Q."/>
            <person name="Gao D."/>
            <person name="Wang J."/>
            <person name="Lang Y."/>
            <person name="Liu T."/>
            <person name="Li B."/>
            <person name="Bai Z."/>
            <person name="Luis Goicoechea J."/>
            <person name="Liang C."/>
            <person name="Chen C."/>
            <person name="Zhang W."/>
            <person name="Sun S."/>
            <person name="Liao Y."/>
            <person name="Zhang X."/>
            <person name="Yang L."/>
            <person name="Song C."/>
            <person name="Wang M."/>
            <person name="Shi J."/>
            <person name="Liu G."/>
            <person name="Liu J."/>
            <person name="Zhou H."/>
            <person name="Zhou W."/>
            <person name="Yu Q."/>
            <person name="An N."/>
            <person name="Chen Y."/>
            <person name="Cai Q."/>
            <person name="Wang B."/>
            <person name="Liu B."/>
            <person name="Min J."/>
            <person name="Huang Y."/>
            <person name="Wu H."/>
            <person name="Li Z."/>
            <person name="Zhang Y."/>
            <person name="Yin Y."/>
            <person name="Song W."/>
            <person name="Jiang J."/>
            <person name="Jackson S.A."/>
            <person name="Wing R.A."/>
            <person name="Wang J."/>
            <person name="Chen M."/>
        </authorList>
    </citation>
    <scope>NUCLEOTIDE SEQUENCE [LARGE SCALE GENOMIC DNA]</scope>
    <source>
        <strain evidence="2">cv. IRGC 101232</strain>
    </source>
</reference>